<sequence length="216" mass="22409">MKGYRGLYLITPDQETDPRELARQVAAAIRGGARLVQYRNKGENVARRAAQAAALLQVCRAAAIPLIINDDVELAVQLGADGVHLGRDDADPASVRARLGPDALIGVSCYASLALAQAAQYHGASYVAFGSVFPSPTKPRAVRAAPELLASASRTLRIPVVAIGGITPQNGGRLIAAGAHMLAVVTGVFAQPDLAAAARAYASLFPDGDPLDEPIP</sequence>
<evidence type="ECO:0000256" key="6">
    <source>
        <dbReference type="ARBA" id="ARBA00047334"/>
    </source>
</evidence>
<organism evidence="13 14">
    <name type="scientific">Thiocapsa imhoffii</name>
    <dbReference type="NCBI Taxonomy" id="382777"/>
    <lineage>
        <taxon>Bacteria</taxon>
        <taxon>Pseudomonadati</taxon>
        <taxon>Pseudomonadota</taxon>
        <taxon>Gammaproteobacteria</taxon>
        <taxon>Chromatiales</taxon>
        <taxon>Chromatiaceae</taxon>
        <taxon>Thiocapsa</taxon>
    </lineage>
</organism>
<keyword evidence="5 9" id="KW-0784">Thiamine biosynthesis</keyword>
<evidence type="ECO:0000256" key="10">
    <source>
        <dbReference type="RuleBase" id="RU003826"/>
    </source>
</evidence>
<comment type="caution">
    <text evidence="13">The sequence shown here is derived from an EMBL/GenBank/DDBJ whole genome shotgun (WGS) entry which is preliminary data.</text>
</comment>
<dbReference type="Gene3D" id="3.20.20.70">
    <property type="entry name" value="Aldolase class I"/>
    <property type="match status" value="1"/>
</dbReference>
<comment type="catalytic activity">
    <reaction evidence="6 9 10">
        <text>4-methyl-5-(2-phosphooxyethyl)-thiazole + 4-amino-2-methyl-5-(diphosphooxymethyl)pyrimidine + H(+) = thiamine phosphate + diphosphate</text>
        <dbReference type="Rhea" id="RHEA:22328"/>
        <dbReference type="ChEBI" id="CHEBI:15378"/>
        <dbReference type="ChEBI" id="CHEBI:33019"/>
        <dbReference type="ChEBI" id="CHEBI:37575"/>
        <dbReference type="ChEBI" id="CHEBI:57841"/>
        <dbReference type="ChEBI" id="CHEBI:58296"/>
        <dbReference type="EC" id="2.5.1.3"/>
    </reaction>
</comment>
<evidence type="ECO:0000313" key="14">
    <source>
        <dbReference type="Proteomes" id="UP001138802"/>
    </source>
</evidence>
<feature type="binding site" evidence="9">
    <location>
        <begin position="37"/>
        <end position="41"/>
    </location>
    <ligand>
        <name>4-amino-2-methyl-5-(diphosphooxymethyl)pyrimidine</name>
        <dbReference type="ChEBI" id="CHEBI:57841"/>
    </ligand>
</feature>
<feature type="binding site" evidence="9">
    <location>
        <begin position="185"/>
        <end position="186"/>
    </location>
    <ligand>
        <name>2-[(2R,5Z)-2-carboxy-4-methylthiazol-5(2H)-ylidene]ethyl phosphate</name>
        <dbReference type="ChEBI" id="CHEBI:62899"/>
    </ligand>
</feature>
<accession>A0A9X0WJ86</accession>
<dbReference type="NCBIfam" id="TIGR00693">
    <property type="entry name" value="thiE"/>
    <property type="match status" value="1"/>
</dbReference>
<comment type="catalytic activity">
    <reaction evidence="7 9 10">
        <text>2-(2-carboxy-4-methylthiazol-5-yl)ethyl phosphate + 4-amino-2-methyl-5-(diphosphooxymethyl)pyrimidine + 2 H(+) = thiamine phosphate + CO2 + diphosphate</text>
        <dbReference type="Rhea" id="RHEA:47848"/>
        <dbReference type="ChEBI" id="CHEBI:15378"/>
        <dbReference type="ChEBI" id="CHEBI:16526"/>
        <dbReference type="ChEBI" id="CHEBI:33019"/>
        <dbReference type="ChEBI" id="CHEBI:37575"/>
        <dbReference type="ChEBI" id="CHEBI:57841"/>
        <dbReference type="ChEBI" id="CHEBI:62890"/>
        <dbReference type="EC" id="2.5.1.3"/>
    </reaction>
</comment>
<dbReference type="EC" id="2.5.1.3" evidence="9"/>
<evidence type="ECO:0000256" key="5">
    <source>
        <dbReference type="ARBA" id="ARBA00022977"/>
    </source>
</evidence>
<keyword evidence="4 9" id="KW-0460">Magnesium</keyword>
<dbReference type="SUPFAM" id="SSF51391">
    <property type="entry name" value="Thiamin phosphate synthase"/>
    <property type="match status" value="1"/>
</dbReference>
<evidence type="ECO:0000256" key="3">
    <source>
        <dbReference type="ARBA" id="ARBA00022723"/>
    </source>
</evidence>
<comment type="similarity">
    <text evidence="9 10">Belongs to the thiamine-phosphate synthase family.</text>
</comment>
<feature type="domain" description="Thiamine phosphate synthase/TenI" evidence="12">
    <location>
        <begin position="7"/>
        <end position="188"/>
    </location>
</feature>
<dbReference type="HAMAP" id="MF_00097">
    <property type="entry name" value="TMP_synthase"/>
    <property type="match status" value="1"/>
</dbReference>
<dbReference type="AlphaFoldDB" id="A0A9X0WJ86"/>
<feature type="binding site" evidence="9">
    <location>
        <position position="69"/>
    </location>
    <ligand>
        <name>4-amino-2-methyl-5-(diphosphooxymethyl)pyrimidine</name>
        <dbReference type="ChEBI" id="CHEBI:57841"/>
    </ligand>
</feature>
<evidence type="ECO:0000256" key="8">
    <source>
        <dbReference type="ARBA" id="ARBA00047883"/>
    </source>
</evidence>
<evidence type="ECO:0000256" key="1">
    <source>
        <dbReference type="ARBA" id="ARBA00005165"/>
    </source>
</evidence>
<evidence type="ECO:0000256" key="2">
    <source>
        <dbReference type="ARBA" id="ARBA00022679"/>
    </source>
</evidence>
<dbReference type="InterPro" id="IPR022998">
    <property type="entry name" value="ThiamineP_synth_TenI"/>
</dbReference>
<dbReference type="InterPro" id="IPR034291">
    <property type="entry name" value="TMP_synthase"/>
</dbReference>
<keyword evidence="3 9" id="KW-0479">Metal-binding</keyword>
<feature type="binding site" evidence="9">
    <location>
        <position position="89"/>
    </location>
    <ligand>
        <name>Mg(2+)</name>
        <dbReference type="ChEBI" id="CHEBI:18420"/>
    </ligand>
</feature>
<evidence type="ECO:0000259" key="12">
    <source>
        <dbReference type="Pfam" id="PF02581"/>
    </source>
</evidence>
<dbReference type="GO" id="GO:0005737">
    <property type="term" value="C:cytoplasm"/>
    <property type="evidence" value="ECO:0007669"/>
    <property type="project" value="TreeGrafter"/>
</dbReference>
<dbReference type="Pfam" id="PF02581">
    <property type="entry name" value="TMP-TENI"/>
    <property type="match status" value="1"/>
</dbReference>
<comment type="pathway">
    <text evidence="1 9 11">Cofactor biosynthesis; thiamine diphosphate biosynthesis; thiamine phosphate from 4-amino-2-methyl-5-diphosphomethylpyrimidine and 4-methyl-5-(2-phosphoethyl)-thiazole: step 1/1.</text>
</comment>
<keyword evidence="14" id="KW-1185">Reference proteome</keyword>
<dbReference type="GO" id="GO:0000287">
    <property type="term" value="F:magnesium ion binding"/>
    <property type="evidence" value="ECO:0007669"/>
    <property type="project" value="UniProtKB-UniRule"/>
</dbReference>
<feature type="binding site" evidence="9">
    <location>
        <position position="70"/>
    </location>
    <ligand>
        <name>Mg(2+)</name>
        <dbReference type="ChEBI" id="CHEBI:18420"/>
    </ligand>
</feature>
<protein>
    <recommendedName>
        <fullName evidence="9">Thiamine-phosphate synthase</fullName>
        <shortName evidence="9">TP synthase</shortName>
        <shortName evidence="9">TPS</shortName>
        <ecNumber evidence="9">2.5.1.3</ecNumber>
    </recommendedName>
    <alternativeName>
        <fullName evidence="9">Thiamine-phosphate pyrophosphorylase</fullName>
        <shortName evidence="9">TMP pyrophosphorylase</shortName>
        <shortName evidence="9">TMP-PPase</shortName>
    </alternativeName>
</protein>
<dbReference type="CDD" id="cd00564">
    <property type="entry name" value="TMP_TenI"/>
    <property type="match status" value="1"/>
</dbReference>
<gene>
    <name evidence="9" type="primary">thiE</name>
    <name evidence="13" type="ORF">CKO25_13050</name>
</gene>
<feature type="binding site" evidence="9">
    <location>
        <position position="165"/>
    </location>
    <ligand>
        <name>2-[(2R,5Z)-2-carboxy-4-methylthiazol-5(2H)-ylidene]ethyl phosphate</name>
        <dbReference type="ChEBI" id="CHEBI:62899"/>
    </ligand>
</feature>
<dbReference type="PANTHER" id="PTHR20857">
    <property type="entry name" value="THIAMINE-PHOSPHATE PYROPHOSPHORYLASE"/>
    <property type="match status" value="1"/>
</dbReference>
<evidence type="ECO:0000256" key="9">
    <source>
        <dbReference type="HAMAP-Rule" id="MF_00097"/>
    </source>
</evidence>
<dbReference type="Proteomes" id="UP001138802">
    <property type="component" value="Unassembled WGS sequence"/>
</dbReference>
<dbReference type="PANTHER" id="PTHR20857:SF15">
    <property type="entry name" value="THIAMINE-PHOSPHATE SYNTHASE"/>
    <property type="match status" value="1"/>
</dbReference>
<comment type="function">
    <text evidence="9">Condenses 4-methyl-5-(beta-hydroxyethyl)thiazole monophosphate (THZ-P) and 2-methyl-4-amino-5-hydroxymethyl pyrimidine pyrophosphate (HMP-PP) to form thiamine monophosphate (TMP).</text>
</comment>
<comment type="cofactor">
    <cofactor evidence="9">
        <name>Mg(2+)</name>
        <dbReference type="ChEBI" id="CHEBI:18420"/>
    </cofactor>
    <text evidence="9">Binds 1 Mg(2+) ion per subunit.</text>
</comment>
<evidence type="ECO:0000256" key="7">
    <source>
        <dbReference type="ARBA" id="ARBA00047851"/>
    </source>
</evidence>
<evidence type="ECO:0000313" key="13">
    <source>
        <dbReference type="EMBL" id="MBK1645553.1"/>
    </source>
</evidence>
<comment type="catalytic activity">
    <reaction evidence="8 9 10">
        <text>2-[(2R,5Z)-2-carboxy-4-methylthiazol-5(2H)-ylidene]ethyl phosphate + 4-amino-2-methyl-5-(diphosphooxymethyl)pyrimidine + 2 H(+) = thiamine phosphate + CO2 + diphosphate</text>
        <dbReference type="Rhea" id="RHEA:47844"/>
        <dbReference type="ChEBI" id="CHEBI:15378"/>
        <dbReference type="ChEBI" id="CHEBI:16526"/>
        <dbReference type="ChEBI" id="CHEBI:33019"/>
        <dbReference type="ChEBI" id="CHEBI:37575"/>
        <dbReference type="ChEBI" id="CHEBI:57841"/>
        <dbReference type="ChEBI" id="CHEBI:62899"/>
        <dbReference type="EC" id="2.5.1.3"/>
    </reaction>
</comment>
<evidence type="ECO:0000256" key="4">
    <source>
        <dbReference type="ARBA" id="ARBA00022842"/>
    </source>
</evidence>
<dbReference type="RefSeq" id="WP_200388366.1">
    <property type="nucleotide sequence ID" value="NZ_NRSD01000013.1"/>
</dbReference>
<dbReference type="GO" id="GO:0004789">
    <property type="term" value="F:thiamine-phosphate diphosphorylase activity"/>
    <property type="evidence" value="ECO:0007669"/>
    <property type="project" value="UniProtKB-UniRule"/>
</dbReference>
<feature type="binding site" evidence="9">
    <location>
        <begin position="135"/>
        <end position="137"/>
    </location>
    <ligand>
        <name>2-[(2R,5Z)-2-carboxy-4-methylthiazol-5(2H)-ylidene]ethyl phosphate</name>
        <dbReference type="ChEBI" id="CHEBI:62899"/>
    </ligand>
</feature>
<name>A0A9X0WJ86_9GAMM</name>
<dbReference type="GO" id="GO:0009229">
    <property type="term" value="P:thiamine diphosphate biosynthetic process"/>
    <property type="evidence" value="ECO:0007669"/>
    <property type="project" value="UniProtKB-UniRule"/>
</dbReference>
<keyword evidence="2 9" id="KW-0808">Transferase</keyword>
<proteinExistence type="inferred from homology"/>
<dbReference type="EMBL" id="NRSD01000013">
    <property type="protein sequence ID" value="MBK1645553.1"/>
    <property type="molecule type" value="Genomic_DNA"/>
</dbReference>
<feature type="binding site" evidence="9">
    <location>
        <position position="138"/>
    </location>
    <ligand>
        <name>4-amino-2-methyl-5-(diphosphooxymethyl)pyrimidine</name>
        <dbReference type="ChEBI" id="CHEBI:57841"/>
    </ligand>
</feature>
<dbReference type="GO" id="GO:0009228">
    <property type="term" value="P:thiamine biosynthetic process"/>
    <property type="evidence" value="ECO:0007669"/>
    <property type="project" value="UniProtKB-KW"/>
</dbReference>
<dbReference type="InterPro" id="IPR013785">
    <property type="entry name" value="Aldolase_TIM"/>
</dbReference>
<evidence type="ECO:0000256" key="11">
    <source>
        <dbReference type="RuleBase" id="RU004253"/>
    </source>
</evidence>
<reference evidence="13 14" key="1">
    <citation type="journal article" date="2020" name="Microorganisms">
        <title>Osmotic Adaptation and Compatible Solute Biosynthesis of Phototrophic Bacteria as Revealed from Genome Analyses.</title>
        <authorList>
            <person name="Imhoff J.F."/>
            <person name="Rahn T."/>
            <person name="Kunzel S."/>
            <person name="Keller A."/>
            <person name="Neulinger S.C."/>
        </authorList>
    </citation>
    <scope>NUCLEOTIDE SEQUENCE [LARGE SCALE GENOMIC DNA]</scope>
    <source>
        <strain evidence="13 14">DSM 21303</strain>
    </source>
</reference>
<dbReference type="InterPro" id="IPR036206">
    <property type="entry name" value="ThiamineP_synth_sf"/>
</dbReference>
<feature type="binding site" evidence="9">
    <location>
        <position position="108"/>
    </location>
    <ligand>
        <name>4-amino-2-methyl-5-(diphosphooxymethyl)pyrimidine</name>
        <dbReference type="ChEBI" id="CHEBI:57841"/>
    </ligand>
</feature>